<organism evidence="1">
    <name type="scientific">marine metagenome</name>
    <dbReference type="NCBI Taxonomy" id="408172"/>
    <lineage>
        <taxon>unclassified sequences</taxon>
        <taxon>metagenomes</taxon>
        <taxon>ecological metagenomes</taxon>
    </lineage>
</organism>
<feature type="non-terminal residue" evidence="1">
    <location>
        <position position="1"/>
    </location>
</feature>
<name>A0A382JP02_9ZZZZ</name>
<accession>A0A382JP02</accession>
<sequence length="23" mass="2563">KSALFFSSDHFLHHFPGSDLESG</sequence>
<protein>
    <submittedName>
        <fullName evidence="1">Uncharacterized protein</fullName>
    </submittedName>
</protein>
<proteinExistence type="predicted"/>
<gene>
    <name evidence="1" type="ORF">METZ01_LOCUS266330</name>
</gene>
<dbReference type="EMBL" id="UINC01075369">
    <property type="protein sequence ID" value="SVC13476.1"/>
    <property type="molecule type" value="Genomic_DNA"/>
</dbReference>
<dbReference type="AlphaFoldDB" id="A0A382JP02"/>
<reference evidence="1" key="1">
    <citation type="submission" date="2018-05" db="EMBL/GenBank/DDBJ databases">
        <authorList>
            <person name="Lanie J.A."/>
            <person name="Ng W.-L."/>
            <person name="Kazmierczak K.M."/>
            <person name="Andrzejewski T.M."/>
            <person name="Davidsen T.M."/>
            <person name="Wayne K.J."/>
            <person name="Tettelin H."/>
            <person name="Glass J.I."/>
            <person name="Rusch D."/>
            <person name="Podicherti R."/>
            <person name="Tsui H.-C.T."/>
            <person name="Winkler M.E."/>
        </authorList>
    </citation>
    <scope>NUCLEOTIDE SEQUENCE</scope>
</reference>
<evidence type="ECO:0000313" key="1">
    <source>
        <dbReference type="EMBL" id="SVC13476.1"/>
    </source>
</evidence>